<comment type="caution">
    <text evidence="5">The sequence shown here is derived from an EMBL/GenBank/DDBJ whole genome shotgun (WGS) entry which is preliminary data.</text>
</comment>
<dbReference type="PANTHER" id="PTHR42939:SF1">
    <property type="entry name" value="ABC TRANSPORTER ATP-BINDING PROTEIN ALBC-RELATED"/>
    <property type="match status" value="1"/>
</dbReference>
<proteinExistence type="predicted"/>
<keyword evidence="6" id="KW-1185">Reference proteome</keyword>
<reference evidence="5 6" key="1">
    <citation type="submission" date="2024-03" db="EMBL/GenBank/DDBJ databases">
        <title>Mouse gut bacterial collection (mGBC) of GemPharmatech.</title>
        <authorList>
            <person name="He Y."/>
            <person name="Dong L."/>
            <person name="Wu D."/>
            <person name="Gao X."/>
            <person name="Lin Z."/>
        </authorList>
    </citation>
    <scope>NUCLEOTIDE SEQUENCE [LARGE SCALE GENOMIC DNA]</scope>
    <source>
        <strain evidence="5 6">61-15</strain>
    </source>
</reference>
<accession>A0ABV4D2A8</accession>
<dbReference type="InterPro" id="IPR003593">
    <property type="entry name" value="AAA+_ATPase"/>
</dbReference>
<evidence type="ECO:0000256" key="2">
    <source>
        <dbReference type="ARBA" id="ARBA00022741"/>
    </source>
</evidence>
<evidence type="ECO:0000256" key="1">
    <source>
        <dbReference type="ARBA" id="ARBA00022448"/>
    </source>
</evidence>
<dbReference type="RefSeq" id="WP_369948310.1">
    <property type="nucleotide sequence ID" value="NZ_JBCLSH010000014.1"/>
</dbReference>
<organism evidence="5 6">
    <name type="scientific">Lactococcus ileimucosae</name>
    <dbReference type="NCBI Taxonomy" id="2941329"/>
    <lineage>
        <taxon>Bacteria</taxon>
        <taxon>Bacillati</taxon>
        <taxon>Bacillota</taxon>
        <taxon>Bacilli</taxon>
        <taxon>Lactobacillales</taxon>
        <taxon>Streptococcaceae</taxon>
        <taxon>Lactococcus</taxon>
    </lineage>
</organism>
<dbReference type="Pfam" id="PF00005">
    <property type="entry name" value="ABC_tran"/>
    <property type="match status" value="1"/>
</dbReference>
<feature type="domain" description="ABC transporter" evidence="4">
    <location>
        <begin position="3"/>
        <end position="229"/>
    </location>
</feature>
<keyword evidence="2" id="KW-0547">Nucleotide-binding</keyword>
<dbReference type="CDD" id="cd03230">
    <property type="entry name" value="ABC_DR_subfamily_A"/>
    <property type="match status" value="1"/>
</dbReference>
<evidence type="ECO:0000256" key="3">
    <source>
        <dbReference type="ARBA" id="ARBA00022840"/>
    </source>
</evidence>
<evidence type="ECO:0000313" key="5">
    <source>
        <dbReference type="EMBL" id="MEY8443685.1"/>
    </source>
</evidence>
<dbReference type="GO" id="GO:0005524">
    <property type="term" value="F:ATP binding"/>
    <property type="evidence" value="ECO:0007669"/>
    <property type="project" value="UniProtKB-KW"/>
</dbReference>
<dbReference type="PANTHER" id="PTHR42939">
    <property type="entry name" value="ABC TRANSPORTER ATP-BINDING PROTEIN ALBC-RELATED"/>
    <property type="match status" value="1"/>
</dbReference>
<dbReference type="InterPro" id="IPR051782">
    <property type="entry name" value="ABC_Transporter_VariousFunc"/>
</dbReference>
<dbReference type="EMBL" id="JBCLSH010000014">
    <property type="protein sequence ID" value="MEY8443685.1"/>
    <property type="molecule type" value="Genomic_DNA"/>
</dbReference>
<dbReference type="PROSITE" id="PS50893">
    <property type="entry name" value="ABC_TRANSPORTER_2"/>
    <property type="match status" value="1"/>
</dbReference>
<evidence type="ECO:0000259" key="4">
    <source>
        <dbReference type="PROSITE" id="PS50893"/>
    </source>
</evidence>
<dbReference type="SMART" id="SM00382">
    <property type="entry name" value="AAA"/>
    <property type="match status" value="1"/>
</dbReference>
<name>A0ABV4D2A8_9LACT</name>
<keyword evidence="1" id="KW-0813">Transport</keyword>
<protein>
    <submittedName>
        <fullName evidence="5">ABC transporter ATP-binding protein</fullName>
    </submittedName>
</protein>
<keyword evidence="3 5" id="KW-0067">ATP-binding</keyword>
<dbReference type="Gene3D" id="3.40.50.300">
    <property type="entry name" value="P-loop containing nucleotide triphosphate hydrolases"/>
    <property type="match status" value="1"/>
</dbReference>
<gene>
    <name evidence="5" type="ORF">AALA52_05445</name>
</gene>
<sequence length="288" mass="32835">MTLAVKNLKFSYRANSVLDLAPVTFEQGKIYGIVGKNGVGKTTFFKTLTNILTNYSGSVEIDGNNVKEDPKVLASVGIVLDDMELYKNYTGLFNMRYFGGLRGNFDEKRALALAQELNIYESLNEKVASYSLGMNKKLILLISLMNNAKILIFDEPFRGLDKPTVEWFKKYLLGLKQEGRMILISSHVQEDIETLADEVLVLENGKFIEKFDLKEKNQSYIYRVQTGAPEKLTVLLETAGIKFASQPENWTTFEITDEAYRHLFKQAVAQDIEFYQIKKESKFVELVK</sequence>
<evidence type="ECO:0000313" key="6">
    <source>
        <dbReference type="Proteomes" id="UP001565283"/>
    </source>
</evidence>
<dbReference type="InterPro" id="IPR027417">
    <property type="entry name" value="P-loop_NTPase"/>
</dbReference>
<dbReference type="Proteomes" id="UP001565283">
    <property type="component" value="Unassembled WGS sequence"/>
</dbReference>
<dbReference type="SUPFAM" id="SSF52540">
    <property type="entry name" value="P-loop containing nucleoside triphosphate hydrolases"/>
    <property type="match status" value="1"/>
</dbReference>
<dbReference type="InterPro" id="IPR003439">
    <property type="entry name" value="ABC_transporter-like_ATP-bd"/>
</dbReference>